<feature type="non-terminal residue" evidence="2">
    <location>
        <position position="134"/>
    </location>
</feature>
<keyword evidence="1" id="KW-0472">Membrane</keyword>
<keyword evidence="1" id="KW-1133">Transmembrane helix</keyword>
<evidence type="ECO:0000256" key="1">
    <source>
        <dbReference type="SAM" id="Phobius"/>
    </source>
</evidence>
<proteinExistence type="predicted"/>
<accession>A0A7J9KUB3</accession>
<feature type="transmembrane region" description="Helical" evidence="1">
    <location>
        <begin position="6"/>
        <end position="32"/>
    </location>
</feature>
<evidence type="ECO:0000313" key="3">
    <source>
        <dbReference type="Proteomes" id="UP000593576"/>
    </source>
</evidence>
<gene>
    <name evidence="2" type="ORF">Goshw_023791</name>
</gene>
<dbReference type="OrthoDB" id="3222at2759"/>
<keyword evidence="3" id="KW-1185">Reference proteome</keyword>
<organism evidence="2 3">
    <name type="scientific">Gossypium schwendimanii</name>
    <name type="common">Cotton</name>
    <dbReference type="NCBI Taxonomy" id="34291"/>
    <lineage>
        <taxon>Eukaryota</taxon>
        <taxon>Viridiplantae</taxon>
        <taxon>Streptophyta</taxon>
        <taxon>Embryophyta</taxon>
        <taxon>Tracheophyta</taxon>
        <taxon>Spermatophyta</taxon>
        <taxon>Magnoliopsida</taxon>
        <taxon>eudicotyledons</taxon>
        <taxon>Gunneridae</taxon>
        <taxon>Pentapetalae</taxon>
        <taxon>rosids</taxon>
        <taxon>malvids</taxon>
        <taxon>Malvales</taxon>
        <taxon>Malvaceae</taxon>
        <taxon>Malvoideae</taxon>
        <taxon>Gossypium</taxon>
    </lineage>
</organism>
<protein>
    <submittedName>
        <fullName evidence="2">Uncharacterized protein</fullName>
    </submittedName>
</protein>
<comment type="caution">
    <text evidence="2">The sequence shown here is derived from an EMBL/GenBank/DDBJ whole genome shotgun (WGS) entry which is preliminary data.</text>
</comment>
<feature type="transmembrane region" description="Helical" evidence="1">
    <location>
        <begin position="44"/>
        <end position="64"/>
    </location>
</feature>
<dbReference type="AlphaFoldDB" id="A0A7J9KUB3"/>
<evidence type="ECO:0000313" key="2">
    <source>
        <dbReference type="EMBL" id="MBA0849994.1"/>
    </source>
</evidence>
<dbReference type="Proteomes" id="UP000593576">
    <property type="component" value="Unassembled WGS sequence"/>
</dbReference>
<name>A0A7J9KUB3_GOSSC</name>
<keyword evidence="1" id="KW-0812">Transmembrane</keyword>
<dbReference type="EMBL" id="JABFAF010000002">
    <property type="protein sequence ID" value="MBA0849994.1"/>
    <property type="molecule type" value="Genomic_DNA"/>
</dbReference>
<reference evidence="2 3" key="1">
    <citation type="journal article" date="2019" name="Genome Biol. Evol.">
        <title>Insights into the evolution of the New World diploid cottons (Gossypium, subgenus Houzingenia) based on genome sequencing.</title>
        <authorList>
            <person name="Grover C.E."/>
            <person name="Arick M.A. 2nd"/>
            <person name="Thrash A."/>
            <person name="Conover J.L."/>
            <person name="Sanders W.S."/>
            <person name="Peterson D.G."/>
            <person name="Frelichowski J.E."/>
            <person name="Scheffler J.A."/>
            <person name="Scheffler B.E."/>
            <person name="Wendel J.F."/>
        </authorList>
    </citation>
    <scope>NUCLEOTIDE SEQUENCE [LARGE SCALE GENOMIC DNA]</scope>
    <source>
        <strain evidence="2">1</strain>
        <tissue evidence="2">Leaf</tissue>
    </source>
</reference>
<sequence>MVEELIAWLMDTALALVWLLKLLAHLCLFTLFSLQLIPKETQEILMFLCWHHFPLGLLCLWFIWQLFRSPEPESTLLVVSELLLCSTRTSHGMTIGYSGLDHSLELPLLQFITSISSEQELLKLLDPSEAAQPC</sequence>